<accession>A0ABP8L585</accession>
<evidence type="ECO:0000313" key="1">
    <source>
        <dbReference type="EMBL" id="GAA4423072.1"/>
    </source>
</evidence>
<dbReference type="RefSeq" id="WP_345062792.1">
    <property type="nucleotide sequence ID" value="NZ_BAABEX010000009.1"/>
</dbReference>
<gene>
    <name evidence="1" type="ORF">GCM10023090_14850</name>
</gene>
<protein>
    <submittedName>
        <fullName evidence="1">Lipoprotein</fullName>
    </submittedName>
</protein>
<dbReference type="EMBL" id="BAABEX010000009">
    <property type="protein sequence ID" value="GAA4423072.1"/>
    <property type="molecule type" value="Genomic_DNA"/>
</dbReference>
<sequence length="80" mass="8543">MSTRSIALAALVAAAGLVGCSEKPQTGGGIRHDAAPYTGTGSNFMQSGWKAGDKTSWEQQLKARQLYGQNEYTRNQQPAQ</sequence>
<keyword evidence="1" id="KW-0449">Lipoprotein</keyword>
<name>A0ABP8L585_9BURK</name>
<keyword evidence="2" id="KW-1185">Reference proteome</keyword>
<comment type="caution">
    <text evidence="1">The sequence shown here is derived from an EMBL/GenBank/DDBJ whole genome shotgun (WGS) entry which is preliminary data.</text>
</comment>
<organism evidence="1 2">
    <name type="scientific">Acidovorax lacteus</name>
    <dbReference type="NCBI Taxonomy" id="1924988"/>
    <lineage>
        <taxon>Bacteria</taxon>
        <taxon>Pseudomonadati</taxon>
        <taxon>Pseudomonadota</taxon>
        <taxon>Betaproteobacteria</taxon>
        <taxon>Burkholderiales</taxon>
        <taxon>Comamonadaceae</taxon>
        <taxon>Acidovorax</taxon>
    </lineage>
</organism>
<evidence type="ECO:0000313" key="2">
    <source>
        <dbReference type="Proteomes" id="UP001501788"/>
    </source>
</evidence>
<dbReference type="PROSITE" id="PS51257">
    <property type="entry name" value="PROKAR_LIPOPROTEIN"/>
    <property type="match status" value="1"/>
</dbReference>
<proteinExistence type="predicted"/>
<dbReference type="Proteomes" id="UP001501788">
    <property type="component" value="Unassembled WGS sequence"/>
</dbReference>
<reference evidence="2" key="1">
    <citation type="journal article" date="2019" name="Int. J. Syst. Evol. Microbiol.">
        <title>The Global Catalogue of Microorganisms (GCM) 10K type strain sequencing project: providing services to taxonomists for standard genome sequencing and annotation.</title>
        <authorList>
            <consortium name="The Broad Institute Genomics Platform"/>
            <consortium name="The Broad Institute Genome Sequencing Center for Infectious Disease"/>
            <person name="Wu L."/>
            <person name="Ma J."/>
        </authorList>
    </citation>
    <scope>NUCLEOTIDE SEQUENCE [LARGE SCALE GENOMIC DNA]</scope>
    <source>
        <strain evidence="2">JCM 31890</strain>
    </source>
</reference>